<dbReference type="AlphaFoldDB" id="A0A2J0KU73"/>
<dbReference type="GO" id="GO:0016491">
    <property type="term" value="F:oxidoreductase activity"/>
    <property type="evidence" value="ECO:0007669"/>
    <property type="project" value="InterPro"/>
</dbReference>
<dbReference type="InterPro" id="IPR012347">
    <property type="entry name" value="Ferritin-like"/>
</dbReference>
<gene>
    <name evidence="2" type="ORF">COS99_08245</name>
</gene>
<proteinExistence type="predicted"/>
<feature type="domain" description="Rubrerythrin diiron-binding" evidence="1">
    <location>
        <begin position="11"/>
        <end position="156"/>
    </location>
</feature>
<dbReference type="InterPro" id="IPR003251">
    <property type="entry name" value="Rr_diiron-bd_dom"/>
</dbReference>
<sequence>MGMGNLFSGSEVVKIGIQIEKNGGDFYNALAKRSKNEKARDVFRYLAGEEEKHIAVFKKILESLEKYEPSESYPGEYAAYMNTLAGDYVFTKKNKGAEMAKKMESDKEAIEAGVGFEKDSIIFYEGIKRSVPEDEHKVLEALIIQEQCHLRQLLDLKKDF</sequence>
<dbReference type="Proteomes" id="UP000230052">
    <property type="component" value="Unassembled WGS sequence"/>
</dbReference>
<organism evidence="2 3">
    <name type="scientific">Candidatus Aquitaenariimonas noxiae</name>
    <dbReference type="NCBI Taxonomy" id="1974741"/>
    <lineage>
        <taxon>Bacteria</taxon>
        <taxon>Pseudomonadati</taxon>
        <taxon>Candidatus Omnitrophota</taxon>
        <taxon>Candidatus Aquitaenariimonas</taxon>
    </lineage>
</organism>
<dbReference type="InterPro" id="IPR009078">
    <property type="entry name" value="Ferritin-like_SF"/>
</dbReference>
<dbReference type="Pfam" id="PF02915">
    <property type="entry name" value="Rubrerythrin"/>
    <property type="match status" value="1"/>
</dbReference>
<comment type="caution">
    <text evidence="2">The sequence shown here is derived from an EMBL/GenBank/DDBJ whole genome shotgun (WGS) entry which is preliminary data.</text>
</comment>
<dbReference type="PANTHER" id="PTHR33531:SF7">
    <property type="entry name" value="HYPOTHETICAL MEMBRANE PROTEIN, CONSERVED"/>
    <property type="match status" value="1"/>
</dbReference>
<dbReference type="GO" id="GO:0046872">
    <property type="term" value="F:metal ion binding"/>
    <property type="evidence" value="ECO:0007669"/>
    <property type="project" value="InterPro"/>
</dbReference>
<dbReference type="EMBL" id="PEWV01000075">
    <property type="protein sequence ID" value="PIU40884.1"/>
    <property type="molecule type" value="Genomic_DNA"/>
</dbReference>
<dbReference type="SUPFAM" id="SSF47240">
    <property type="entry name" value="Ferritin-like"/>
    <property type="match status" value="1"/>
</dbReference>
<dbReference type="Gene3D" id="1.20.1260.10">
    <property type="match status" value="1"/>
</dbReference>
<dbReference type="CDD" id="cd01045">
    <property type="entry name" value="Ferritin_like_AB"/>
    <property type="match status" value="1"/>
</dbReference>
<evidence type="ECO:0000313" key="3">
    <source>
        <dbReference type="Proteomes" id="UP000230052"/>
    </source>
</evidence>
<evidence type="ECO:0000259" key="1">
    <source>
        <dbReference type="Pfam" id="PF02915"/>
    </source>
</evidence>
<dbReference type="PANTHER" id="PTHR33531">
    <property type="entry name" value="RUBRERYTHRIN SUBFAMILY"/>
    <property type="match status" value="1"/>
</dbReference>
<protein>
    <recommendedName>
        <fullName evidence="1">Rubrerythrin diiron-binding domain-containing protein</fullName>
    </recommendedName>
</protein>
<reference evidence="2 3" key="1">
    <citation type="submission" date="2017-09" db="EMBL/GenBank/DDBJ databases">
        <title>Depth-based differentiation of microbial function through sediment-hosted aquifers and enrichment of novel symbionts in the deep terrestrial subsurface.</title>
        <authorList>
            <person name="Probst A.J."/>
            <person name="Ladd B."/>
            <person name="Jarett J.K."/>
            <person name="Geller-Mcgrath D.E."/>
            <person name="Sieber C.M."/>
            <person name="Emerson J.B."/>
            <person name="Anantharaman K."/>
            <person name="Thomas B.C."/>
            <person name="Malmstrom R."/>
            <person name="Stieglmeier M."/>
            <person name="Klingl A."/>
            <person name="Woyke T."/>
            <person name="Ryan C.M."/>
            <person name="Banfield J.F."/>
        </authorList>
    </citation>
    <scope>NUCLEOTIDE SEQUENCE [LARGE SCALE GENOMIC DNA]</scope>
    <source>
        <strain evidence="2">CG07_land_8_20_14_0_80_42_15</strain>
    </source>
</reference>
<name>A0A2J0KU73_9BACT</name>
<accession>A0A2J0KU73</accession>
<evidence type="ECO:0000313" key="2">
    <source>
        <dbReference type="EMBL" id="PIU40884.1"/>
    </source>
</evidence>